<reference evidence="1" key="1">
    <citation type="submission" date="2020-05" db="UniProtKB">
        <authorList>
            <consortium name="EnsemblMetazoa"/>
        </authorList>
    </citation>
    <scope>IDENTIFICATION</scope>
    <source>
        <strain evidence="1">SANGQUA</strain>
    </source>
</reference>
<dbReference type="VEuPathDB" id="VectorBase:AQUA015205"/>
<proteinExistence type="predicted"/>
<name>A0A182XTS1_ANOQN</name>
<dbReference type="EnsemblMetazoa" id="AQUA015205-RA">
    <property type="protein sequence ID" value="AQUA015205-PA"/>
    <property type="gene ID" value="AQUA015205"/>
</dbReference>
<accession>A0A182XTS1</accession>
<sequence>MAINRNVTIFTNSTRLGTFRTTIFYSSHDTHTKTPNRKWQSIFPRADRARSPALLFFLSSCLPHTRLCLCVCSCCFLGCRRSFSGFRCAVVIVVVVGFHEPAASNGSSKLVPPVRYVVWFGSHETSTDRTGGLCVCVCCLFHSSHPFRSLPPPHTGAQQVDGS</sequence>
<dbReference type="Proteomes" id="UP000076407">
    <property type="component" value="Unassembled WGS sequence"/>
</dbReference>
<evidence type="ECO:0000313" key="2">
    <source>
        <dbReference type="Proteomes" id="UP000076407"/>
    </source>
</evidence>
<organism evidence="1 2">
    <name type="scientific">Anopheles quadriannulatus</name>
    <name type="common">Mosquito</name>
    <dbReference type="NCBI Taxonomy" id="34691"/>
    <lineage>
        <taxon>Eukaryota</taxon>
        <taxon>Metazoa</taxon>
        <taxon>Ecdysozoa</taxon>
        <taxon>Arthropoda</taxon>
        <taxon>Hexapoda</taxon>
        <taxon>Insecta</taxon>
        <taxon>Pterygota</taxon>
        <taxon>Neoptera</taxon>
        <taxon>Endopterygota</taxon>
        <taxon>Diptera</taxon>
        <taxon>Nematocera</taxon>
        <taxon>Culicoidea</taxon>
        <taxon>Culicidae</taxon>
        <taxon>Anophelinae</taxon>
        <taxon>Anopheles</taxon>
    </lineage>
</organism>
<evidence type="ECO:0000313" key="1">
    <source>
        <dbReference type="EnsemblMetazoa" id="AQUA015205-PA"/>
    </source>
</evidence>
<dbReference type="AlphaFoldDB" id="A0A182XTS1"/>
<keyword evidence="2" id="KW-1185">Reference proteome</keyword>
<protein>
    <submittedName>
        <fullName evidence="1">Uncharacterized protein</fullName>
    </submittedName>
</protein>